<feature type="domain" description="Protein kinase" evidence="6">
    <location>
        <begin position="305"/>
        <end position="559"/>
    </location>
</feature>
<dbReference type="InterPro" id="IPR021796">
    <property type="entry name" value="Tll0287-like_dom"/>
</dbReference>
<keyword evidence="3" id="KW-0418">Kinase</keyword>
<dbReference type="RefSeq" id="WP_228854565.1">
    <property type="nucleotide sequence ID" value="NZ_AP024086.1"/>
</dbReference>
<keyword evidence="5" id="KW-0812">Transmembrane</keyword>
<dbReference type="Proteomes" id="UP000826725">
    <property type="component" value="Chromosome"/>
</dbReference>
<dbReference type="Pfam" id="PF11845">
    <property type="entry name" value="Tll0287-like"/>
    <property type="match status" value="1"/>
</dbReference>
<dbReference type="PANTHER" id="PTHR43289">
    <property type="entry name" value="MITOGEN-ACTIVATED PROTEIN KINASE KINASE KINASE 20-RELATED"/>
    <property type="match status" value="1"/>
</dbReference>
<dbReference type="AlphaFoldDB" id="A0A8D5JE81"/>
<proteinExistence type="predicted"/>
<sequence>MKIKRYGQGVTTNLRKRFFLWSALILIGGGLLLSALSFWNTRRLVMAEAMTKSEVILREAEAIRAYVREELRPKMFELHGQNAFIIEAMSTTYVSTSIMERFAGSMPNYIYRRASVNPHNMRNLADPFEEEMLDWFEMDPERLFWQGIVQKNGESFFISMVPDYFSSPCIRCHGKVEDAPQSLIDRYGKKGGFRFQAGDLAGIDSVAIPVSASFREAWQGSLVIFFITLLTTLVWLWLLNLLFQKLVIERLGAMVSIVDEKRKKNSAPGPGDELDVLHASLGSLRRYVRSARKGASLQPNFIGDYVVTQPVAAGAMSWLYEGHATASSDKVALKIGFDEVLQNPLYRCCFETELQLFETVSHPCLPGVKDRVGDVLILEEIRGKSLISLQDKERMEDRLLLPVFSQLCDLVASFHAAGIVHHDLRPHILMLDERQKLRLIDMGLAASDQLQDPIVAAGLGPQGDLLYMAPEQIQGKRGDSRSDIYAIGILLYLATTGNVPFGEKRISLQKWLQLKKQIPAPGNCSANLSVALEKIIVKAMAYDVYKRYQWVEDLWEDLEKAC</sequence>
<evidence type="ECO:0000256" key="5">
    <source>
        <dbReference type="SAM" id="Phobius"/>
    </source>
</evidence>
<keyword evidence="5" id="KW-1133">Transmembrane helix</keyword>
<dbReference type="SMART" id="SM00220">
    <property type="entry name" value="S_TKc"/>
    <property type="match status" value="1"/>
</dbReference>
<evidence type="ECO:0000259" key="6">
    <source>
        <dbReference type="PROSITE" id="PS50011"/>
    </source>
</evidence>
<dbReference type="Pfam" id="PF00069">
    <property type="entry name" value="Pkinase"/>
    <property type="match status" value="1"/>
</dbReference>
<evidence type="ECO:0000313" key="7">
    <source>
        <dbReference type="EMBL" id="BCL62178.1"/>
    </source>
</evidence>
<keyword evidence="5" id="KW-0472">Membrane</keyword>
<feature type="transmembrane region" description="Helical" evidence="5">
    <location>
        <begin position="222"/>
        <end position="243"/>
    </location>
</feature>
<dbReference type="GO" id="GO:0005524">
    <property type="term" value="F:ATP binding"/>
    <property type="evidence" value="ECO:0007669"/>
    <property type="project" value="UniProtKB-KW"/>
</dbReference>
<dbReference type="GO" id="GO:0004674">
    <property type="term" value="F:protein serine/threonine kinase activity"/>
    <property type="evidence" value="ECO:0007669"/>
    <property type="project" value="TreeGrafter"/>
</dbReference>
<gene>
    <name evidence="7" type="ORF">DGMP_28710</name>
</gene>
<organism evidence="7 8">
    <name type="scientific">Desulfomarina profundi</name>
    <dbReference type="NCBI Taxonomy" id="2772557"/>
    <lineage>
        <taxon>Bacteria</taxon>
        <taxon>Pseudomonadati</taxon>
        <taxon>Thermodesulfobacteriota</taxon>
        <taxon>Desulfobulbia</taxon>
        <taxon>Desulfobulbales</taxon>
        <taxon>Desulfobulbaceae</taxon>
        <taxon>Desulfomarina</taxon>
    </lineage>
</organism>
<feature type="transmembrane region" description="Helical" evidence="5">
    <location>
        <begin position="18"/>
        <end position="39"/>
    </location>
</feature>
<dbReference type="EMBL" id="AP024086">
    <property type="protein sequence ID" value="BCL62178.1"/>
    <property type="molecule type" value="Genomic_DNA"/>
</dbReference>
<evidence type="ECO:0000256" key="3">
    <source>
        <dbReference type="ARBA" id="ARBA00022777"/>
    </source>
</evidence>
<evidence type="ECO:0000256" key="2">
    <source>
        <dbReference type="ARBA" id="ARBA00022741"/>
    </source>
</evidence>
<dbReference type="InterPro" id="IPR000719">
    <property type="entry name" value="Prot_kinase_dom"/>
</dbReference>
<keyword evidence="4" id="KW-0067">ATP-binding</keyword>
<reference evidence="7" key="1">
    <citation type="submission" date="2020-09" db="EMBL/GenBank/DDBJ databases">
        <title>Desulfogranum mesoprofundum gen. nov., sp. nov., a novel mesophilic, sulfate-reducing chemolithoautotroph isolated from a deep-sea hydrothermal vent chimney in the Suiyo Seamount.</title>
        <authorList>
            <person name="Hashimoto Y."/>
            <person name="Nakagawa S."/>
        </authorList>
    </citation>
    <scope>NUCLEOTIDE SEQUENCE</scope>
    <source>
        <strain evidence="7">KT2</strain>
    </source>
</reference>
<protein>
    <recommendedName>
        <fullName evidence="6">Protein kinase domain-containing protein</fullName>
    </recommendedName>
</protein>
<evidence type="ECO:0000256" key="4">
    <source>
        <dbReference type="ARBA" id="ARBA00022840"/>
    </source>
</evidence>
<dbReference type="PROSITE" id="PS50011">
    <property type="entry name" value="PROTEIN_KINASE_DOM"/>
    <property type="match status" value="1"/>
</dbReference>
<dbReference type="KEGG" id="dbk:DGMP_28710"/>
<dbReference type="PANTHER" id="PTHR43289:SF6">
    <property type="entry name" value="SERINE_THREONINE-PROTEIN KINASE NEKL-3"/>
    <property type="match status" value="1"/>
</dbReference>
<keyword evidence="8" id="KW-1185">Reference proteome</keyword>
<dbReference type="CDD" id="cd14014">
    <property type="entry name" value="STKc_PknB_like"/>
    <property type="match status" value="1"/>
</dbReference>
<accession>A0A8D5JE81</accession>
<name>A0A8D5JE81_9BACT</name>
<evidence type="ECO:0000256" key="1">
    <source>
        <dbReference type="ARBA" id="ARBA00022679"/>
    </source>
</evidence>
<keyword evidence="1" id="KW-0808">Transferase</keyword>
<evidence type="ECO:0000313" key="8">
    <source>
        <dbReference type="Proteomes" id="UP000826725"/>
    </source>
</evidence>
<keyword evidence="2" id="KW-0547">Nucleotide-binding</keyword>